<feature type="region of interest" description="Disordered" evidence="1">
    <location>
        <begin position="44"/>
        <end position="103"/>
    </location>
</feature>
<reference evidence="2" key="1">
    <citation type="submission" date="2020-02" db="EMBL/GenBank/DDBJ databases">
        <authorList>
            <person name="Meier V. D."/>
        </authorList>
    </citation>
    <scope>NUCLEOTIDE SEQUENCE</scope>
    <source>
        <strain evidence="2">AVDCRST_MAG85</strain>
    </source>
</reference>
<protein>
    <submittedName>
        <fullName evidence="2">Uncharacterized protein</fullName>
    </submittedName>
</protein>
<evidence type="ECO:0000313" key="2">
    <source>
        <dbReference type="EMBL" id="CAA9510700.1"/>
    </source>
</evidence>
<sequence length="1480" mass="155084">MGSKGGNGALAVDGVDGSPGQGGAIYSAGALDVADVRFEDNVVRGGIGGEGGEGGEAGNGGPGGHGGHPHGSGTVGGDGGNAGPPGTATSGGRGGRGGSGQGGAIYAVGSTSIVRAHFARNTAHGGPSGLGGDGGSGAGGQFGLPGRIQIGGAHGNNPDCNLLDGYWYVQCGRPGTSTGGAGADGGPNGEAGDALGGAVFFEGVHPPPLNATNEGNAVVGGSNLAAECASANSWQGCGTGGSGGTSNSITCGHTWSPHNQPPCPRALNGGKGFTGAVGRAENPDIASDQADGLRVVLRYADDLTPGYRFPLGEDVPAQVVVSVADTAPGAIKDIVFDENGVLAEVENDVVDLTVPEPPAKFQLAPGASRTFDVKIKGRTRGTTALRTAVAGKDALGRTAESADREVLKVGHDLQVTLTPTPTELDLEVDRTTDPPTIKPKPVELAVKVENVSGEAVKNARLDLQMAVRSLVGRDPAAPFPLQLEAALGPPETPLTNAAARDLEVGDLAVGASKTLRFRAQAKDKALVDVIGVATGKAGDPERTVTGRAKTEVRIAQPALLLLTASGDRHGAVKAGKRWNFAGHVKNLSPDEDITIFLRTVKRENVAEGQLDMLGDPDACGCGVFRRLEPGERLPVYGSVVASTTTAGTRGYLKMDLSGKRHTYDDQGTAVDVPVGPTQIVIAEGADERTLSIDRTDPPTPDFTLTEAAWLLSDSAARTLGERVTGAWESASAALAYAQSLDMASAMAGLQQVALYVREEVPEAYQAAKDDMVRTLLAFDDQLDSGQALAIADEAFAKATVATRDAYDQMTWQDVATKSGAVLASNGPDLALEAVLPAIAACKLLKRGGKAAMTRRADELARTRPARINQKGRNSLEPGDEISDLLARKLWGVDGVIDSQLLAYAKEKKLMIAVRDRSPGSIRRLAEGMLPKWEAVKAKNVSDLDVQWLGFHKTHLDTAMLKQMPPEADLVRRLNEANVDEDTYFQVLARYDQRKKEWDGKDRMQMEAYERDGVIIKPTAEVGLNPLDNGIPADNVFEDVDYELLRAGKKGDRSGEYLEATTDGLPAYQPRAHHDGKFRAMTGDMDPIAFLDENGQIPSDEVRQDIYRDLAKMGFQHPESLTWKMKDLRLKYLWDFDIRNPLADALLVYHPDGSRRAGFFDSGKSRLDEPDKGFMKIEGTTLKFSAGPPTAGPVPLVLPPATDPPVYLTPGGSAGANLSSTPGTRLIRRNPNGTFSEWTPEGGWQPYELPSGQTLTTLPQTAVRTEVKAGETRIDIAEQAALILAPGAQAWFKPGDLVVIDPGGPNEEFITVEALGSIIAAAALEKDHVPGEMIAVVPQRVAAAAGVDQAATPAPPALGRGPVLPVAPLRPAAPRLSAVKLDARTFRRAKGTKLSLTLDRAAVVTVTLRRELAGRRKGKACSRSARTGKRCTVLAAAGTRRVAGKAGTTSVAFGKGLRRGRYVATVVAERSAPVTLRFTVR</sequence>
<evidence type="ECO:0000256" key="1">
    <source>
        <dbReference type="SAM" id="MobiDB-lite"/>
    </source>
</evidence>
<feature type="compositionally biased region" description="Gly residues" evidence="1">
    <location>
        <begin position="45"/>
        <end position="103"/>
    </location>
</feature>
<dbReference type="EMBL" id="CADCVT010000256">
    <property type="protein sequence ID" value="CAA9510700.1"/>
    <property type="molecule type" value="Genomic_DNA"/>
</dbReference>
<accession>A0A6J4T0W4</accession>
<proteinExistence type="predicted"/>
<organism evidence="2">
    <name type="scientific">uncultured Solirubrobacteraceae bacterium</name>
    <dbReference type="NCBI Taxonomy" id="1162706"/>
    <lineage>
        <taxon>Bacteria</taxon>
        <taxon>Bacillati</taxon>
        <taxon>Actinomycetota</taxon>
        <taxon>Thermoleophilia</taxon>
        <taxon>Solirubrobacterales</taxon>
        <taxon>Solirubrobacteraceae</taxon>
        <taxon>environmental samples</taxon>
    </lineage>
</organism>
<gene>
    <name evidence="2" type="ORF">AVDCRST_MAG85-2320</name>
</gene>
<name>A0A6J4T0W4_9ACTN</name>